<dbReference type="Pfam" id="PF23865">
    <property type="entry name" value="DUF7223"/>
    <property type="match status" value="1"/>
</dbReference>
<dbReference type="Gene3D" id="1.20.120.20">
    <property type="entry name" value="Apolipoprotein"/>
    <property type="match status" value="1"/>
</dbReference>
<feature type="chain" id="PRO_5025393127" evidence="2">
    <location>
        <begin position="19"/>
        <end position="881"/>
    </location>
</feature>
<dbReference type="AlphaFoldDB" id="A0A6A6NMG8"/>
<feature type="region of interest" description="Disordered" evidence="1">
    <location>
        <begin position="68"/>
        <end position="89"/>
    </location>
</feature>
<feature type="domain" description="DUF7029" evidence="3">
    <location>
        <begin position="144"/>
        <end position="232"/>
    </location>
</feature>
<evidence type="ECO:0000259" key="3">
    <source>
        <dbReference type="Pfam" id="PF22974"/>
    </source>
</evidence>
<feature type="domain" description="DUF7223" evidence="4">
    <location>
        <begin position="444"/>
        <end position="659"/>
    </location>
</feature>
<keyword evidence="6" id="KW-1185">Reference proteome</keyword>
<proteinExistence type="predicted"/>
<sequence>MRCRYYAALFSLAIPVLSLPANSTQTNSTALATPHNVTTIVVPTLSQNNPLPDPDDDRDLDEFLGITHSDSPGATSTSTAEPYFSTAPAPPSRSLMPAVPWNIDLNSLDNVKLNQTAELYYAEVPARNGERPPANAGWGIVTVPNMKYKTVQTEKSNFVSEVVCSGSSMTVRFSQQDACDLAWESWEEEEQYMVITDSSNCVGGGSTGERTFFRVDWATRNGMEIVCEGEDIGFEESVDEEENIQLEFSQVGSNSGNSTAGFTANANAAANPTNATTLGNNETQLVDPSGDTSFDEELDAEIGVMDDEALAEYLGQFNLTIADFFEPDDLPDLVSEEAGDLRKRVAHARRNLAKRGLFSRIKKAFKKVKEKVKQAVKKVVEVVKKAAETIKDAVETVVEALDEFTTISKTFGRDVGFEAFPGDLVDTPFGDGVLLFSKEGRNETLRVDVFCVECGAEGDFRIDGKVEFSLVAGFKTGLITATGDMQAGLAIGILANFNDGVDFSKRILTVPLSPFSIPGILIVGPSVSLSAGAGLSIDANGRLLVGAKAVWPNIRAQLDLINRDNVAEGFTPDIVPIFEAGGDITIEANAFLDFKLAVGIDILNGRLEASVGLIDRPKVTATAEFGLEVDLDGVTVGNEECGGIGIEVGFDNEVLFDVFGNEFNIFTFNGPSFDTCILEDLASTLESRDPFNRFHKRQQISDEGASFTQIRTLDGSIEVHYSPNGNSYAVPLNKVGAAPDGAEDLSDQFSADPTGAMALGDTLGRYFHGYVDTIRELGVSRLRLHKANQMPETASIMSFAAVENDEGGDPFLVLADLAGDIYFPIICTFAEGIYPKLFLANDTDIGATTLMDPALRETITGNDVIECGYLPLTNAQPGTEL</sequence>
<dbReference type="InterPro" id="IPR054293">
    <property type="entry name" value="DUF7029"/>
</dbReference>
<dbReference type="Pfam" id="PF22974">
    <property type="entry name" value="DUF7029"/>
    <property type="match status" value="1"/>
</dbReference>
<dbReference type="Proteomes" id="UP000799766">
    <property type="component" value="Unassembled WGS sequence"/>
</dbReference>
<evidence type="ECO:0000313" key="5">
    <source>
        <dbReference type="EMBL" id="KAF2452657.1"/>
    </source>
</evidence>
<name>A0A6A6NMG8_9PEZI</name>
<evidence type="ECO:0000256" key="2">
    <source>
        <dbReference type="SAM" id="SignalP"/>
    </source>
</evidence>
<reference evidence="5" key="1">
    <citation type="journal article" date="2020" name="Stud. Mycol.">
        <title>101 Dothideomycetes genomes: a test case for predicting lifestyles and emergence of pathogens.</title>
        <authorList>
            <person name="Haridas S."/>
            <person name="Albert R."/>
            <person name="Binder M."/>
            <person name="Bloem J."/>
            <person name="Labutti K."/>
            <person name="Salamov A."/>
            <person name="Andreopoulos B."/>
            <person name="Baker S."/>
            <person name="Barry K."/>
            <person name="Bills G."/>
            <person name="Bluhm B."/>
            <person name="Cannon C."/>
            <person name="Castanera R."/>
            <person name="Culley D."/>
            <person name="Daum C."/>
            <person name="Ezra D."/>
            <person name="Gonzalez J."/>
            <person name="Henrissat B."/>
            <person name="Kuo A."/>
            <person name="Liang C."/>
            <person name="Lipzen A."/>
            <person name="Lutzoni F."/>
            <person name="Magnuson J."/>
            <person name="Mondo S."/>
            <person name="Nolan M."/>
            <person name="Ohm R."/>
            <person name="Pangilinan J."/>
            <person name="Park H.-J."/>
            <person name="Ramirez L."/>
            <person name="Alfaro M."/>
            <person name="Sun H."/>
            <person name="Tritt A."/>
            <person name="Yoshinaga Y."/>
            <person name="Zwiers L.-H."/>
            <person name="Turgeon B."/>
            <person name="Goodwin S."/>
            <person name="Spatafora J."/>
            <person name="Crous P."/>
            <person name="Grigoriev I."/>
        </authorList>
    </citation>
    <scope>NUCLEOTIDE SEQUENCE</scope>
    <source>
        <strain evidence="5">ATCC 16933</strain>
    </source>
</reference>
<evidence type="ECO:0000313" key="6">
    <source>
        <dbReference type="Proteomes" id="UP000799766"/>
    </source>
</evidence>
<evidence type="ECO:0000259" key="4">
    <source>
        <dbReference type="Pfam" id="PF23865"/>
    </source>
</evidence>
<dbReference type="OrthoDB" id="160645at2759"/>
<gene>
    <name evidence="5" type="ORF">BDY21DRAFT_154277</name>
</gene>
<evidence type="ECO:0000256" key="1">
    <source>
        <dbReference type="SAM" id="MobiDB-lite"/>
    </source>
</evidence>
<dbReference type="EMBL" id="MU001705">
    <property type="protein sequence ID" value="KAF2452657.1"/>
    <property type="molecule type" value="Genomic_DNA"/>
</dbReference>
<protein>
    <submittedName>
        <fullName evidence="5">Uncharacterized protein</fullName>
    </submittedName>
</protein>
<feature type="compositionally biased region" description="Polar residues" evidence="1">
    <location>
        <begin position="68"/>
        <end position="80"/>
    </location>
</feature>
<dbReference type="InterPro" id="IPR055647">
    <property type="entry name" value="DUF7223"/>
</dbReference>
<feature type="signal peptide" evidence="2">
    <location>
        <begin position="1"/>
        <end position="18"/>
    </location>
</feature>
<organism evidence="5 6">
    <name type="scientific">Lineolata rhizophorae</name>
    <dbReference type="NCBI Taxonomy" id="578093"/>
    <lineage>
        <taxon>Eukaryota</taxon>
        <taxon>Fungi</taxon>
        <taxon>Dikarya</taxon>
        <taxon>Ascomycota</taxon>
        <taxon>Pezizomycotina</taxon>
        <taxon>Dothideomycetes</taxon>
        <taxon>Dothideomycetes incertae sedis</taxon>
        <taxon>Lineolatales</taxon>
        <taxon>Lineolataceae</taxon>
        <taxon>Lineolata</taxon>
    </lineage>
</organism>
<accession>A0A6A6NMG8</accession>
<keyword evidence="2" id="KW-0732">Signal</keyword>